<gene>
    <name evidence="3" type="ORF">D6D13_01839</name>
</gene>
<feature type="domain" description="Apple" evidence="1">
    <location>
        <begin position="10"/>
        <end position="71"/>
    </location>
</feature>
<sequence length="157" mass="15712">MCGGGSAGGTASTIGNVANWTACFQACDGYSGCTGFTYNQGAAFGNGAGQCLIKTDSPQSFVSTAQLLSTRIAGFIPPSCPASNGTTYANAGGVQYTILCTYDTSVNTISASSSVGSFGDCAVLCDTTSGCTGLTWNGTFCSLKQSFGQYILGAVKA</sequence>
<accession>A0A4S9D7G0</accession>
<dbReference type="EMBL" id="QZAS01000004">
    <property type="protein sequence ID" value="THX16036.1"/>
    <property type="molecule type" value="Genomic_DNA"/>
</dbReference>
<name>A0A4S9D7G0_AURPU</name>
<dbReference type="InterPro" id="IPR003609">
    <property type="entry name" value="Pan_app"/>
</dbReference>
<feature type="domain" description="Apple" evidence="2">
    <location>
        <begin position="114"/>
        <end position="138"/>
    </location>
</feature>
<dbReference type="AlphaFoldDB" id="A0A4S9D7G0"/>
<evidence type="ECO:0000259" key="2">
    <source>
        <dbReference type="Pfam" id="PF14295"/>
    </source>
</evidence>
<dbReference type="Pfam" id="PF14295">
    <property type="entry name" value="PAN_4"/>
    <property type="match status" value="1"/>
</dbReference>
<organism evidence="3">
    <name type="scientific">Aureobasidium pullulans</name>
    <name type="common">Black yeast</name>
    <name type="synonym">Pullularia pullulans</name>
    <dbReference type="NCBI Taxonomy" id="5580"/>
    <lineage>
        <taxon>Eukaryota</taxon>
        <taxon>Fungi</taxon>
        <taxon>Dikarya</taxon>
        <taxon>Ascomycota</taxon>
        <taxon>Pezizomycotina</taxon>
        <taxon>Dothideomycetes</taxon>
        <taxon>Dothideomycetidae</taxon>
        <taxon>Dothideales</taxon>
        <taxon>Saccotheciaceae</taxon>
        <taxon>Aureobasidium</taxon>
    </lineage>
</organism>
<dbReference type="Pfam" id="PF00024">
    <property type="entry name" value="PAN_1"/>
    <property type="match status" value="1"/>
</dbReference>
<comment type="caution">
    <text evidence="3">The sequence shown here is derived from an EMBL/GenBank/DDBJ whole genome shotgun (WGS) entry which is preliminary data.</text>
</comment>
<evidence type="ECO:0000313" key="3">
    <source>
        <dbReference type="EMBL" id="THX16036.1"/>
    </source>
</evidence>
<protein>
    <recommendedName>
        <fullName evidence="1 2">Apple domain-containing protein</fullName>
    </recommendedName>
</protein>
<evidence type="ECO:0000259" key="1">
    <source>
        <dbReference type="Pfam" id="PF00024"/>
    </source>
</evidence>
<reference evidence="3" key="1">
    <citation type="submission" date="2018-10" db="EMBL/GenBank/DDBJ databases">
        <title>Fifty Aureobasidium pullulans genomes reveal a recombining polyextremotolerant generalist.</title>
        <authorList>
            <person name="Gostincar C."/>
            <person name="Turk M."/>
            <person name="Zajc J."/>
            <person name="Gunde-Cimerman N."/>
        </authorList>
    </citation>
    <scope>NUCLEOTIDE SEQUENCE [LARGE SCALE GENOMIC DNA]</scope>
    <source>
        <strain evidence="3">EXF-10085</strain>
    </source>
</reference>
<dbReference type="Gene3D" id="3.50.4.10">
    <property type="entry name" value="Hepatocyte Growth Factor"/>
    <property type="match status" value="2"/>
</dbReference>
<proteinExistence type="predicted"/>